<dbReference type="AlphaFoldDB" id="A0A318J5M9"/>
<accession>A0A318J5M9</accession>
<evidence type="ECO:0000313" key="2">
    <source>
        <dbReference type="EMBL" id="PXX42002.1"/>
    </source>
</evidence>
<keyword evidence="1" id="KW-0472">Membrane</keyword>
<keyword evidence="1" id="KW-1133">Transmembrane helix</keyword>
<organism evidence="2 3">
    <name type="scientific">Undibacterium pigrum</name>
    <dbReference type="NCBI Taxonomy" id="401470"/>
    <lineage>
        <taxon>Bacteria</taxon>
        <taxon>Pseudomonadati</taxon>
        <taxon>Pseudomonadota</taxon>
        <taxon>Betaproteobacteria</taxon>
        <taxon>Burkholderiales</taxon>
        <taxon>Oxalobacteraceae</taxon>
        <taxon>Undibacterium</taxon>
    </lineage>
</organism>
<sequence length="66" mass="7312">MKILVAIAFFLILFSLGSALVYLMKDKGKSNRTVKALAFRVGFSITLFLLILLANHFGLIQPTGIR</sequence>
<gene>
    <name evidence="2" type="ORF">DFR42_106181</name>
</gene>
<dbReference type="RefSeq" id="WP_110256438.1">
    <property type="nucleotide sequence ID" value="NZ_QJKB01000006.1"/>
</dbReference>
<evidence type="ECO:0000313" key="3">
    <source>
        <dbReference type="Proteomes" id="UP000247792"/>
    </source>
</evidence>
<protein>
    <recommendedName>
        <fullName evidence="4">DUF2909 family protein</fullName>
    </recommendedName>
</protein>
<dbReference type="Proteomes" id="UP000247792">
    <property type="component" value="Unassembled WGS sequence"/>
</dbReference>
<dbReference type="NCBIfam" id="NF033233">
    <property type="entry name" value="twin_helix"/>
    <property type="match status" value="1"/>
</dbReference>
<evidence type="ECO:0008006" key="4">
    <source>
        <dbReference type="Google" id="ProtNLM"/>
    </source>
</evidence>
<dbReference type="OrthoDB" id="8687573at2"/>
<keyword evidence="1" id="KW-0812">Transmembrane</keyword>
<reference evidence="2 3" key="1">
    <citation type="submission" date="2018-05" db="EMBL/GenBank/DDBJ databases">
        <title>Genomic Encyclopedia of Type Strains, Phase IV (KMG-IV): sequencing the most valuable type-strain genomes for metagenomic binning, comparative biology and taxonomic classification.</title>
        <authorList>
            <person name="Goeker M."/>
        </authorList>
    </citation>
    <scope>NUCLEOTIDE SEQUENCE [LARGE SCALE GENOMIC DNA]</scope>
    <source>
        <strain evidence="2 3">DSM 19792</strain>
    </source>
</reference>
<feature type="transmembrane region" description="Helical" evidence="1">
    <location>
        <begin position="43"/>
        <end position="60"/>
    </location>
</feature>
<proteinExistence type="predicted"/>
<keyword evidence="3" id="KW-1185">Reference proteome</keyword>
<evidence type="ECO:0000256" key="1">
    <source>
        <dbReference type="SAM" id="Phobius"/>
    </source>
</evidence>
<comment type="caution">
    <text evidence="2">The sequence shown here is derived from an EMBL/GenBank/DDBJ whole genome shotgun (WGS) entry which is preliminary data.</text>
</comment>
<dbReference type="Pfam" id="PF11137">
    <property type="entry name" value="DUF2909"/>
    <property type="match status" value="1"/>
</dbReference>
<dbReference type="InterPro" id="IPR021313">
    <property type="entry name" value="DUF2909"/>
</dbReference>
<name>A0A318J5M9_9BURK</name>
<dbReference type="EMBL" id="QJKB01000006">
    <property type="protein sequence ID" value="PXX42002.1"/>
    <property type="molecule type" value="Genomic_DNA"/>
</dbReference>